<dbReference type="SUPFAM" id="SSF55159">
    <property type="entry name" value="eIF1-like"/>
    <property type="match status" value="1"/>
</dbReference>
<dbReference type="VEuPathDB" id="VectorBase:PHUM243210"/>
<dbReference type="HOGENOM" id="CLU_012487_2_0_1"/>
<dbReference type="Pfam" id="PF17832">
    <property type="entry name" value="Pre-PUA"/>
    <property type="match status" value="1"/>
</dbReference>
<dbReference type="CDD" id="cd11610">
    <property type="entry name" value="eIF2D_N"/>
    <property type="match status" value="1"/>
</dbReference>
<dbReference type="InParanoid" id="E0VJD1"/>
<dbReference type="OrthoDB" id="199771at2759"/>
<dbReference type="InterPro" id="IPR039757">
    <property type="entry name" value="EIF2D"/>
</dbReference>
<dbReference type="SUPFAM" id="SSF47592">
    <property type="entry name" value="SWIB/MDM2 domain"/>
    <property type="match status" value="1"/>
</dbReference>
<dbReference type="InterPro" id="IPR004521">
    <property type="entry name" value="Uncharacterised_CHP00451"/>
</dbReference>
<dbReference type="EnsemblMetazoa" id="PHUM243210-RA">
    <property type="protein sequence ID" value="PHUM243210-PA"/>
    <property type="gene ID" value="PHUM243210"/>
</dbReference>
<dbReference type="InterPro" id="IPR048248">
    <property type="entry name" value="PUA_eIF2d-like"/>
</dbReference>
<evidence type="ECO:0000256" key="2">
    <source>
        <dbReference type="ARBA" id="ARBA00022490"/>
    </source>
</evidence>
<dbReference type="Gene3D" id="1.10.245.10">
    <property type="entry name" value="SWIB/MDM2 domain"/>
    <property type="match status" value="1"/>
</dbReference>
<dbReference type="GO" id="GO:0001731">
    <property type="term" value="P:formation of translation preinitiation complex"/>
    <property type="evidence" value="ECO:0007669"/>
    <property type="project" value="InterPro"/>
</dbReference>
<sequence length="570" mass="64312">MFKKPFKLKSQNQLKNSEKKKFINDIRAVFPALSENDISTLVSSKENIIKTRILTFKEEEVDIYSINKIPMFIEDISNNIKLPTVFMVWKFPNMLPVLTTSSAVLDKLKNGADLFFPGIYLESISNDTLNFKKQNPIAVNLVDNKAVMAVGLSLVNKDDILDPIKNKEIGKLVKIYHIAGDYLFKTNSDSVTLQLGPPEWTCTLKEESQSEDLTKDSSVEEKSVDILNTDLENCKLDQQKNLDNEVNKDSQEQDERNSSDEVLEYCFFKALKTIPKDSYPILPATFYAKYILTNIPDGKTLNLKKTKWKKFSTFLQEKSLEGLITLQQVPKNDITIAGANTNHKRVKEFVDPYNVVSVTVVPRGDNKTVVQQVYSVSACTLPFFVKFGLKKNDELTRNDVRNHLNDYIRNENLADPNKPDFVILDPILHHILNNGDVMSRGNLLSNFLQKMGVQHKVSNCSNGETIVHKGKMPYVEFEICSRVGNKKVTLISNLESYGVNINLFAKELQHKAAASTTITTSVPGKKGSQVQVQGNQIAVAFGILKEKYNLTEKCVKGLEKALKKEKGKSK</sequence>
<organism>
    <name type="scientific">Pediculus humanus subsp. corporis</name>
    <name type="common">Body louse</name>
    <dbReference type="NCBI Taxonomy" id="121224"/>
    <lineage>
        <taxon>Eukaryota</taxon>
        <taxon>Metazoa</taxon>
        <taxon>Ecdysozoa</taxon>
        <taxon>Arthropoda</taxon>
        <taxon>Hexapoda</taxon>
        <taxon>Insecta</taxon>
        <taxon>Pterygota</taxon>
        <taxon>Neoptera</taxon>
        <taxon>Paraneoptera</taxon>
        <taxon>Psocodea</taxon>
        <taxon>Troctomorpha</taxon>
        <taxon>Phthiraptera</taxon>
        <taxon>Anoplura</taxon>
        <taxon>Pediculidae</taxon>
        <taxon>Pediculus</taxon>
    </lineage>
</organism>
<dbReference type="AlphaFoldDB" id="E0VJD1"/>
<dbReference type="PROSITE" id="PS51925">
    <property type="entry name" value="SWIB_MDM2"/>
    <property type="match status" value="1"/>
</dbReference>
<gene>
    <name evidence="7" type="primary">8230760</name>
    <name evidence="6" type="ORF">Phum_PHUM243210</name>
</gene>
<dbReference type="CDD" id="cd21156">
    <property type="entry name" value="PUA_eIF2d-like"/>
    <property type="match status" value="1"/>
</dbReference>
<dbReference type="Proteomes" id="UP000009046">
    <property type="component" value="Unassembled WGS sequence"/>
</dbReference>
<dbReference type="Gene3D" id="3.30.780.10">
    <property type="entry name" value="SUI1-like domain"/>
    <property type="match status" value="1"/>
</dbReference>
<evidence type="ECO:0000259" key="5">
    <source>
        <dbReference type="PROSITE" id="PS51925"/>
    </source>
</evidence>
<dbReference type="Pfam" id="PF01253">
    <property type="entry name" value="SUI1"/>
    <property type="match status" value="1"/>
</dbReference>
<dbReference type="Pfam" id="PF26292">
    <property type="entry name" value="PUA_elF2D"/>
    <property type="match status" value="1"/>
</dbReference>
<dbReference type="eggNOG" id="KOG2522">
    <property type="taxonomic scope" value="Eukaryota"/>
</dbReference>
<dbReference type="EMBL" id="DS235222">
    <property type="protein sequence ID" value="EEB13487.1"/>
    <property type="molecule type" value="Genomic_DNA"/>
</dbReference>
<dbReference type="EMBL" id="AAZO01002819">
    <property type="status" value="NOT_ANNOTATED_CDS"/>
    <property type="molecule type" value="Genomic_DNA"/>
</dbReference>
<dbReference type="CDD" id="cd11608">
    <property type="entry name" value="eIF2D_C"/>
    <property type="match status" value="1"/>
</dbReference>
<dbReference type="InterPro" id="IPR039759">
    <property type="entry name" value="eIF2D_SUI1"/>
</dbReference>
<dbReference type="GeneID" id="8230760"/>
<dbReference type="FunCoup" id="E0VJD1">
    <property type="interactions" value="1113"/>
</dbReference>
<dbReference type="InterPro" id="IPR001950">
    <property type="entry name" value="SUI1"/>
</dbReference>
<dbReference type="CTD" id="8230760"/>
<evidence type="ECO:0000256" key="3">
    <source>
        <dbReference type="SAM" id="MobiDB-lite"/>
    </source>
</evidence>
<evidence type="ECO:0000313" key="7">
    <source>
        <dbReference type="EnsemblMetazoa" id="PHUM243210-PA"/>
    </source>
</evidence>
<dbReference type="STRING" id="121224.E0VJD1"/>
<dbReference type="GO" id="GO:0003723">
    <property type="term" value="F:RNA binding"/>
    <property type="evidence" value="ECO:0007669"/>
    <property type="project" value="InterPro"/>
</dbReference>
<dbReference type="InterPro" id="IPR036877">
    <property type="entry name" value="SUI1_dom_sf"/>
</dbReference>
<keyword evidence="2" id="KW-0963">Cytoplasm</keyword>
<feature type="region of interest" description="Disordered" evidence="3">
    <location>
        <begin position="238"/>
        <end position="257"/>
    </location>
</feature>
<dbReference type="InterPro" id="IPR041366">
    <property type="entry name" value="Pre-PUA"/>
</dbReference>
<evidence type="ECO:0000313" key="6">
    <source>
        <dbReference type="EMBL" id="EEB13487.1"/>
    </source>
</evidence>
<comment type="similarity">
    <text evidence="1">Belongs to the eIF2D family.</text>
</comment>
<dbReference type="Gene3D" id="3.10.400.20">
    <property type="match status" value="1"/>
</dbReference>
<evidence type="ECO:0000259" key="4">
    <source>
        <dbReference type="PROSITE" id="PS50296"/>
    </source>
</evidence>
<dbReference type="Pfam" id="PF26291">
    <property type="entry name" value="SWIB_eIF2D"/>
    <property type="match status" value="1"/>
</dbReference>
<keyword evidence="8" id="KW-1185">Reference proteome</keyword>
<dbReference type="InterPro" id="IPR015947">
    <property type="entry name" value="PUA-like_sf"/>
</dbReference>
<dbReference type="RefSeq" id="XP_002426225.1">
    <property type="nucleotide sequence ID" value="XM_002426180.1"/>
</dbReference>
<dbReference type="PANTHER" id="PTHR12217">
    <property type="entry name" value="EUKARYOTIC TRANSLATION INITIATION FACTOR 2D"/>
    <property type="match status" value="1"/>
</dbReference>
<dbReference type="InterPro" id="IPR057429">
    <property type="entry name" value="WH_eIF2D"/>
</dbReference>
<dbReference type="GO" id="GO:0003743">
    <property type="term" value="F:translation initiation factor activity"/>
    <property type="evidence" value="ECO:0007669"/>
    <property type="project" value="InterPro"/>
</dbReference>
<dbReference type="Pfam" id="PF25304">
    <property type="entry name" value="WHD_eIF2D"/>
    <property type="match status" value="1"/>
</dbReference>
<evidence type="ECO:0000256" key="1">
    <source>
        <dbReference type="ARBA" id="ARBA00010359"/>
    </source>
</evidence>
<dbReference type="InterPro" id="IPR036885">
    <property type="entry name" value="SWIB_MDM2_dom_sf"/>
</dbReference>
<protein>
    <submittedName>
        <fullName evidence="6 7">Ligatin, putative</fullName>
    </submittedName>
</protein>
<reference evidence="7" key="3">
    <citation type="submission" date="2020-05" db="UniProtKB">
        <authorList>
            <consortium name="EnsemblMetazoa"/>
        </authorList>
    </citation>
    <scope>IDENTIFICATION</scope>
    <source>
        <strain evidence="7">USDA</strain>
    </source>
</reference>
<dbReference type="NCBIfam" id="TIGR00451">
    <property type="entry name" value="unchar_dom_2"/>
    <property type="match status" value="1"/>
</dbReference>
<dbReference type="InterPro" id="IPR003121">
    <property type="entry name" value="SWIB_MDM2_domain"/>
</dbReference>
<reference evidence="6" key="2">
    <citation type="submission" date="2007-04" db="EMBL/GenBank/DDBJ databases">
        <title>The genome of the human body louse.</title>
        <authorList>
            <consortium name="The Human Body Louse Genome Consortium"/>
            <person name="Kirkness E."/>
            <person name="Walenz B."/>
            <person name="Hass B."/>
            <person name="Bruggner R."/>
            <person name="Strausberg R."/>
        </authorList>
    </citation>
    <scope>NUCLEOTIDE SEQUENCE</scope>
    <source>
        <strain evidence="6">USDA</strain>
    </source>
</reference>
<reference evidence="6" key="1">
    <citation type="submission" date="2007-04" db="EMBL/GenBank/DDBJ databases">
        <title>Annotation of Pediculus humanus corporis strain USDA.</title>
        <authorList>
            <person name="Kirkness E."/>
            <person name="Hannick L."/>
            <person name="Hass B."/>
            <person name="Bruggner R."/>
            <person name="Lawson D."/>
            <person name="Bidwell S."/>
            <person name="Joardar V."/>
            <person name="Caler E."/>
            <person name="Walenz B."/>
            <person name="Inman J."/>
            <person name="Schobel S."/>
            <person name="Galinsky K."/>
            <person name="Amedeo P."/>
            <person name="Strausberg R."/>
        </authorList>
    </citation>
    <scope>NUCLEOTIDE SEQUENCE</scope>
    <source>
        <strain evidence="6">USDA</strain>
    </source>
</reference>
<dbReference type="PANTHER" id="PTHR12217:SF4">
    <property type="entry name" value="EUKARYOTIC TRANSLATION INITIATION FACTOR 2D"/>
    <property type="match status" value="1"/>
</dbReference>
<dbReference type="InterPro" id="IPR058886">
    <property type="entry name" value="SWIB_eIF2D"/>
</dbReference>
<dbReference type="InterPro" id="IPR048247">
    <property type="entry name" value="eIF2D_N"/>
</dbReference>
<evidence type="ECO:0000313" key="8">
    <source>
        <dbReference type="Proteomes" id="UP000009046"/>
    </source>
</evidence>
<feature type="domain" description="DM2" evidence="5">
    <location>
        <begin position="372"/>
        <end position="450"/>
    </location>
</feature>
<proteinExistence type="inferred from homology"/>
<accession>E0VJD1</accession>
<dbReference type="SUPFAM" id="SSF88697">
    <property type="entry name" value="PUA domain-like"/>
    <property type="match status" value="1"/>
</dbReference>
<name>E0VJD1_PEDHC</name>
<dbReference type="OMA" id="KWIESAD"/>
<dbReference type="KEGG" id="phu:Phum_PHUM243210"/>
<dbReference type="PROSITE" id="PS50296">
    <property type="entry name" value="SUI1"/>
    <property type="match status" value="1"/>
</dbReference>
<feature type="domain" description="SUI1" evidence="4">
    <location>
        <begin position="475"/>
        <end position="548"/>
    </location>
</feature>